<dbReference type="GO" id="GO:0004190">
    <property type="term" value="F:aspartic-type endopeptidase activity"/>
    <property type="evidence" value="ECO:0007669"/>
    <property type="project" value="InterPro"/>
</dbReference>
<comment type="similarity">
    <text evidence="1">Belongs to the peptidase A24 family.</text>
</comment>
<dbReference type="EMBL" id="WPCU01000007">
    <property type="protein sequence ID" value="MVA76532.1"/>
    <property type="molecule type" value="Genomic_DNA"/>
</dbReference>
<name>A0A6A9UXV1_9ACTN</name>
<dbReference type="Gene3D" id="1.20.120.1220">
    <property type="match status" value="1"/>
</dbReference>
<feature type="domain" description="Prepilin type IV endopeptidase peptidase" evidence="3">
    <location>
        <begin position="66"/>
        <end position="174"/>
    </location>
</feature>
<protein>
    <submittedName>
        <fullName evidence="4">Prepilin peptidase</fullName>
    </submittedName>
</protein>
<feature type="transmembrane region" description="Helical" evidence="2">
    <location>
        <begin position="88"/>
        <end position="106"/>
    </location>
</feature>
<proteinExistence type="inferred from homology"/>
<evidence type="ECO:0000256" key="2">
    <source>
        <dbReference type="SAM" id="Phobius"/>
    </source>
</evidence>
<feature type="transmembrane region" description="Helical" evidence="2">
    <location>
        <begin position="41"/>
        <end position="59"/>
    </location>
</feature>
<evidence type="ECO:0000313" key="5">
    <source>
        <dbReference type="Proteomes" id="UP000435304"/>
    </source>
</evidence>
<evidence type="ECO:0000256" key="1">
    <source>
        <dbReference type="ARBA" id="ARBA00005801"/>
    </source>
</evidence>
<dbReference type="AlphaFoldDB" id="A0A6A9UXV1"/>
<dbReference type="Proteomes" id="UP000435304">
    <property type="component" value="Unassembled WGS sequence"/>
</dbReference>
<keyword evidence="5" id="KW-1185">Reference proteome</keyword>
<comment type="caution">
    <text evidence="4">The sequence shown here is derived from an EMBL/GenBank/DDBJ whole genome shotgun (WGS) entry which is preliminary data.</text>
</comment>
<dbReference type="GO" id="GO:0005886">
    <property type="term" value="C:plasma membrane"/>
    <property type="evidence" value="ECO:0007669"/>
    <property type="project" value="TreeGrafter"/>
</dbReference>
<keyword evidence="2" id="KW-0812">Transmembrane</keyword>
<feature type="transmembrane region" description="Helical" evidence="2">
    <location>
        <begin position="155"/>
        <end position="181"/>
    </location>
</feature>
<gene>
    <name evidence="4" type="ORF">GC722_10920</name>
</gene>
<dbReference type="RefSeq" id="WP_197430020.1">
    <property type="nucleotide sequence ID" value="NZ_WPCU01000007.1"/>
</dbReference>
<feature type="transmembrane region" description="Helical" evidence="2">
    <location>
        <begin position="193"/>
        <end position="212"/>
    </location>
</feature>
<keyword evidence="2" id="KW-0472">Membrane</keyword>
<dbReference type="PANTHER" id="PTHR30487">
    <property type="entry name" value="TYPE 4 PREPILIN-LIKE PROTEINS LEADER PEPTIDE-PROCESSING ENZYME"/>
    <property type="match status" value="1"/>
</dbReference>
<dbReference type="Pfam" id="PF01478">
    <property type="entry name" value="Peptidase_A24"/>
    <property type="match status" value="1"/>
</dbReference>
<keyword evidence="2" id="KW-1133">Transmembrane helix</keyword>
<evidence type="ECO:0000259" key="3">
    <source>
        <dbReference type="Pfam" id="PF01478"/>
    </source>
</evidence>
<dbReference type="GO" id="GO:0006465">
    <property type="term" value="P:signal peptide processing"/>
    <property type="evidence" value="ECO:0007669"/>
    <property type="project" value="TreeGrafter"/>
</dbReference>
<sequence>MGPTVVVLTALVTGTLAATAEPWLRTVAGSGSRWLRRPVAAPLAALAGAGAAALATGWAELVGFALLALGCALLVVVDLAVLRLPDVLVGPLYPALLLPLCVAAAAGDGWAPLARALLSALVLTVVYLVLALAAPSDLGPGDVKLSGVLGAFLGWLGWSQLVLGGLAAFALSAAVAVVLVAARRASRQTAFPFGPCMVLGAALGAVWGPALLPALA</sequence>
<organism evidence="4 5">
    <name type="scientific">Auraticoccus cholistanensis</name>
    <dbReference type="NCBI Taxonomy" id="2656650"/>
    <lineage>
        <taxon>Bacteria</taxon>
        <taxon>Bacillati</taxon>
        <taxon>Actinomycetota</taxon>
        <taxon>Actinomycetes</taxon>
        <taxon>Propionibacteriales</taxon>
        <taxon>Propionibacteriaceae</taxon>
        <taxon>Auraticoccus</taxon>
    </lineage>
</organism>
<evidence type="ECO:0000313" key="4">
    <source>
        <dbReference type="EMBL" id="MVA76532.1"/>
    </source>
</evidence>
<accession>A0A6A9UXV1</accession>
<feature type="transmembrane region" description="Helical" evidence="2">
    <location>
        <begin position="64"/>
        <end position="82"/>
    </location>
</feature>
<reference evidence="4 5" key="1">
    <citation type="submission" date="2019-12" db="EMBL/GenBank/DDBJ databases">
        <title>Auraticoccus cholistani sp. nov., an actinomycete isolated from soil of Cholistan desert.</title>
        <authorList>
            <person name="Cheema M.T."/>
        </authorList>
    </citation>
    <scope>NUCLEOTIDE SEQUENCE [LARGE SCALE GENOMIC DNA]</scope>
    <source>
        <strain evidence="4 5">F435</strain>
    </source>
</reference>
<feature type="transmembrane region" description="Helical" evidence="2">
    <location>
        <begin position="113"/>
        <end position="135"/>
    </location>
</feature>
<dbReference type="InterPro" id="IPR000045">
    <property type="entry name" value="Prepilin_IV_endopep_pep"/>
</dbReference>
<dbReference type="PANTHER" id="PTHR30487:SF0">
    <property type="entry name" value="PREPILIN LEADER PEPTIDASE_N-METHYLTRANSFERASE-RELATED"/>
    <property type="match status" value="1"/>
</dbReference>
<dbReference type="InterPro" id="IPR050882">
    <property type="entry name" value="Prepilin_peptidase/N-MTase"/>
</dbReference>